<keyword evidence="2" id="KW-0472">Membrane</keyword>
<feature type="compositionally biased region" description="Low complexity" evidence="1">
    <location>
        <begin position="261"/>
        <end position="321"/>
    </location>
</feature>
<feature type="compositionally biased region" description="Basic and acidic residues" evidence="1">
    <location>
        <begin position="156"/>
        <end position="167"/>
    </location>
</feature>
<dbReference type="AlphaFoldDB" id="A0A1C4ZIH0"/>
<protein>
    <submittedName>
        <fullName evidence="3">Uncharacterized protein</fullName>
    </submittedName>
</protein>
<feature type="compositionally biased region" description="Basic and acidic residues" evidence="1">
    <location>
        <begin position="218"/>
        <end position="232"/>
    </location>
</feature>
<dbReference type="Proteomes" id="UP000198797">
    <property type="component" value="Unassembled WGS sequence"/>
</dbReference>
<feature type="transmembrane region" description="Helical" evidence="2">
    <location>
        <begin position="64"/>
        <end position="81"/>
    </location>
</feature>
<organism evidence="3 4">
    <name type="scientific">Micromonospora matsumotoense</name>
    <dbReference type="NCBI Taxonomy" id="121616"/>
    <lineage>
        <taxon>Bacteria</taxon>
        <taxon>Bacillati</taxon>
        <taxon>Actinomycetota</taxon>
        <taxon>Actinomycetes</taxon>
        <taxon>Micromonosporales</taxon>
        <taxon>Micromonosporaceae</taxon>
        <taxon>Micromonospora</taxon>
    </lineage>
</organism>
<reference evidence="4" key="1">
    <citation type="submission" date="2016-06" db="EMBL/GenBank/DDBJ databases">
        <authorList>
            <person name="Varghese N."/>
            <person name="Submissions Spin"/>
        </authorList>
    </citation>
    <scope>NUCLEOTIDE SEQUENCE [LARGE SCALE GENOMIC DNA]</scope>
    <source>
        <strain evidence="4">DSM 44100</strain>
    </source>
</reference>
<feature type="region of interest" description="Disordered" evidence="1">
    <location>
        <begin position="261"/>
        <end position="395"/>
    </location>
</feature>
<sequence length="527" mass="53609">MTSAQPQHVRAGGGPGRGWRSFRRWRRSRPFWGGLLTVLAGVEMFASTRMTLNGLSFSSGATGLYSLLIPSILVTCGLLLWWSPGQRLFYSIVAAVTTIYSLIGLNLGGFFVGLLLGLVGSALGFAWTPVRPGARPGADAGPGAGAPAGSGPDPRAASDDDAGRDSGVDILDSPEADGGPGADRGSGVGVGPGADGGSGADRGSREGADGEFGPVGRRSRDVAYPEDPTGGRDPRYFAVALLALGLTAGGLVAAAPQPVRAAAPRPTPTACPTAAPTKTAAPRPSASRTAPPTVTPDASPTPSSTPDGNLLTDLLHGLGDLFTGGGGTAPPSAGPSSGTGVTPKATPTTRPKPTTTRPGTRCAPGKPGRPGAVQPGRPLPRIAPEAGQPRVARQPSTLTGTKVTMTGLRFEGIVDLPTTDGALTVLKFSMSKAVTADFMLVADGPAGRHQRYVTDELTVRGDVAFYATRFVGRLLGIKITLTPDLPFPDGIPITSPIPITFTDPVINLAFVDSDTLTARPALALSLS</sequence>
<evidence type="ECO:0000313" key="3">
    <source>
        <dbReference type="EMBL" id="SCF32574.1"/>
    </source>
</evidence>
<dbReference type="EMBL" id="FMCU01000009">
    <property type="protein sequence ID" value="SCF32574.1"/>
    <property type="molecule type" value="Genomic_DNA"/>
</dbReference>
<feature type="compositionally biased region" description="Gly residues" evidence="1">
    <location>
        <begin position="178"/>
        <end position="200"/>
    </location>
</feature>
<dbReference type="STRING" id="121616.GA0070216_109251"/>
<feature type="region of interest" description="Disordered" evidence="1">
    <location>
        <begin position="135"/>
        <end position="232"/>
    </location>
</feature>
<proteinExistence type="predicted"/>
<evidence type="ECO:0000256" key="1">
    <source>
        <dbReference type="SAM" id="MobiDB-lite"/>
    </source>
</evidence>
<feature type="transmembrane region" description="Helical" evidence="2">
    <location>
        <begin position="30"/>
        <end position="52"/>
    </location>
</feature>
<name>A0A1C4ZIH0_9ACTN</name>
<dbReference type="RefSeq" id="WP_245722598.1">
    <property type="nucleotide sequence ID" value="NZ_FMCU01000009.1"/>
</dbReference>
<keyword evidence="2" id="KW-1133">Transmembrane helix</keyword>
<accession>A0A1C4ZIH0</accession>
<keyword evidence="2" id="KW-0812">Transmembrane</keyword>
<dbReference type="Pfam" id="PF19609">
    <property type="entry name" value="DUF6114"/>
    <property type="match status" value="1"/>
</dbReference>
<feature type="transmembrane region" description="Helical" evidence="2">
    <location>
        <begin position="111"/>
        <end position="130"/>
    </location>
</feature>
<evidence type="ECO:0000256" key="2">
    <source>
        <dbReference type="SAM" id="Phobius"/>
    </source>
</evidence>
<feature type="compositionally biased region" description="Low complexity" evidence="1">
    <location>
        <begin position="329"/>
        <end position="361"/>
    </location>
</feature>
<keyword evidence="4" id="KW-1185">Reference proteome</keyword>
<dbReference type="InterPro" id="IPR046096">
    <property type="entry name" value="DUF6114"/>
</dbReference>
<evidence type="ECO:0000313" key="4">
    <source>
        <dbReference type="Proteomes" id="UP000198797"/>
    </source>
</evidence>
<gene>
    <name evidence="3" type="ORF">GA0070216_109251</name>
</gene>